<dbReference type="CDD" id="cd18873">
    <property type="entry name" value="NUDIX_NadM_like"/>
    <property type="match status" value="1"/>
</dbReference>
<proteinExistence type="predicted"/>
<keyword evidence="2" id="KW-0378">Hydrolase</keyword>
<evidence type="ECO:0000259" key="1">
    <source>
        <dbReference type="Pfam" id="PF21906"/>
    </source>
</evidence>
<keyword evidence="3" id="KW-1185">Reference proteome</keyword>
<gene>
    <name evidence="2" type="ORF">DMB68_05800</name>
</gene>
<dbReference type="InterPro" id="IPR054105">
    <property type="entry name" value="WHD_NrtR"/>
</dbReference>
<sequence length="232" mass="27400">MKTNEDRKTNTARHYFISIDCVIFNFDQGGLKVLLVNDQNEKENWRLPGHLISEGETIESTSNQMLRKYVGAEKFYAEQLKVFNPISQYSSSDEITIGCFALVKSDNHYLKNDLKLSEVQWCKIDEALNLNDKHRMILDYSLKELRSRIWQSTIGFNLLPEKFTLLQAMQLYEKILGIEMNKSNFRRKIFKMGLVLDIDEKEEDVSHRAAKFYKFNLENYEQLEQRGLNFKF</sequence>
<dbReference type="InterPro" id="IPR036390">
    <property type="entry name" value="WH_DNA-bd_sf"/>
</dbReference>
<evidence type="ECO:0000313" key="2">
    <source>
        <dbReference type="EMBL" id="PXY46677.1"/>
    </source>
</evidence>
<dbReference type="InterPro" id="IPR036388">
    <property type="entry name" value="WH-like_DNA-bd_sf"/>
</dbReference>
<feature type="domain" description="NrtR DNA-binding winged helix" evidence="1">
    <location>
        <begin position="155"/>
        <end position="215"/>
    </location>
</feature>
<dbReference type="Pfam" id="PF21906">
    <property type="entry name" value="WHD_NrtR"/>
    <property type="match status" value="1"/>
</dbReference>
<name>A0A2V4C6Q7_9FLAO</name>
<dbReference type="AlphaFoldDB" id="A0A2V4C6Q7"/>
<dbReference type="Gene3D" id="1.10.10.10">
    <property type="entry name" value="Winged helix-like DNA-binding domain superfamily/Winged helix DNA-binding domain"/>
    <property type="match status" value="1"/>
</dbReference>
<dbReference type="OrthoDB" id="9786141at2"/>
<accession>A0A2V4C6Q7</accession>
<dbReference type="InterPro" id="IPR015797">
    <property type="entry name" value="NUDIX_hydrolase-like_dom_sf"/>
</dbReference>
<organism evidence="2 3">
    <name type="scientific">Flavobacterium hydrophilum</name>
    <dbReference type="NCBI Taxonomy" id="2211445"/>
    <lineage>
        <taxon>Bacteria</taxon>
        <taxon>Pseudomonadati</taxon>
        <taxon>Bacteroidota</taxon>
        <taxon>Flavobacteriia</taxon>
        <taxon>Flavobacteriales</taxon>
        <taxon>Flavobacteriaceae</taxon>
        <taxon>Flavobacterium</taxon>
    </lineage>
</organism>
<dbReference type="SUPFAM" id="SSF55811">
    <property type="entry name" value="Nudix"/>
    <property type="match status" value="1"/>
</dbReference>
<dbReference type="EMBL" id="QJHL01000001">
    <property type="protein sequence ID" value="PXY46677.1"/>
    <property type="molecule type" value="Genomic_DNA"/>
</dbReference>
<dbReference type="Proteomes" id="UP000247681">
    <property type="component" value="Unassembled WGS sequence"/>
</dbReference>
<dbReference type="Gene3D" id="3.90.79.10">
    <property type="entry name" value="Nucleoside Triphosphate Pyrophosphohydrolase"/>
    <property type="match status" value="1"/>
</dbReference>
<dbReference type="GO" id="GO:0016787">
    <property type="term" value="F:hydrolase activity"/>
    <property type="evidence" value="ECO:0007669"/>
    <property type="project" value="UniProtKB-KW"/>
</dbReference>
<comment type="caution">
    <text evidence="2">The sequence shown here is derived from an EMBL/GenBank/DDBJ whole genome shotgun (WGS) entry which is preliminary data.</text>
</comment>
<dbReference type="SUPFAM" id="SSF46785">
    <property type="entry name" value="Winged helix' DNA-binding domain"/>
    <property type="match status" value="1"/>
</dbReference>
<reference evidence="2 3" key="1">
    <citation type="submission" date="2018-05" db="EMBL/GenBank/DDBJ databases">
        <title>Flavobacterium sp. strain IMCC34758, incomplete genome.</title>
        <authorList>
            <person name="Joung Y."/>
        </authorList>
    </citation>
    <scope>NUCLEOTIDE SEQUENCE [LARGE SCALE GENOMIC DNA]</scope>
    <source>
        <strain evidence="2 3">IMCC34758</strain>
    </source>
</reference>
<dbReference type="RefSeq" id="WP_110345683.1">
    <property type="nucleotide sequence ID" value="NZ_QJHL01000001.1"/>
</dbReference>
<evidence type="ECO:0000313" key="3">
    <source>
        <dbReference type="Proteomes" id="UP000247681"/>
    </source>
</evidence>
<protein>
    <submittedName>
        <fullName evidence="2">NUDIX hydrolase</fullName>
    </submittedName>
</protein>